<feature type="chain" id="PRO_5001987193" evidence="1">
    <location>
        <begin position="22"/>
        <end position="251"/>
    </location>
</feature>
<comment type="caution">
    <text evidence="2">The sequence shown here is derived from an EMBL/GenBank/DDBJ whole genome shotgun (WGS) entry which is preliminary data.</text>
</comment>
<organism evidence="2 3">
    <name type="scientific">Dokdonia donghaensis DSW-1</name>
    <dbReference type="NCBI Taxonomy" id="1300343"/>
    <lineage>
        <taxon>Bacteria</taxon>
        <taxon>Pseudomonadati</taxon>
        <taxon>Bacteroidota</taxon>
        <taxon>Flavobacteriia</taxon>
        <taxon>Flavobacteriales</taxon>
        <taxon>Flavobacteriaceae</taxon>
        <taxon>Dokdonia</taxon>
    </lineage>
</organism>
<reference evidence="2 3" key="1">
    <citation type="submission" date="2014-10" db="EMBL/GenBank/DDBJ databases">
        <title>Draft genome sequence of the proteorhodopsin-containing marine bacterium Dokdonia donghaensis.</title>
        <authorList>
            <person name="Gomez-Consarnau L."/>
            <person name="Gonzalez J.M."/>
            <person name="Riedel T."/>
            <person name="Jaenicke S."/>
            <person name="Wagner-Doebler I."/>
            <person name="Fuhrman J.A."/>
        </authorList>
    </citation>
    <scope>NUCLEOTIDE SEQUENCE [LARGE SCALE GENOMIC DNA]</scope>
    <source>
        <strain evidence="2 3">DSW-1</strain>
    </source>
</reference>
<feature type="signal peptide" evidence="1">
    <location>
        <begin position="1"/>
        <end position="21"/>
    </location>
</feature>
<sequence>MKTIKLLLVAVIVSFTTMAQAQTAEEIIANYFENTGGMDAWNSLKALKFEGAVKVQGMELPMTMIQTKEGKQLSVAEFQGMKFYQGVFDGETMWNTNQMTMAAEKSDAETTANAKLEMNDFGDPFLNYKEKGYTVELLGNETIEGTETYKIKLTKEPTMVDGAEVPTVAYYYFDMDNFVPIVIEQDLLTGPGKGMTGQTKLSDYQEAGGIYFPFSIVAGAKGQPGGQEIVIKSVEINPEVSDEMFAFPEGK</sequence>
<dbReference type="KEGG" id="ddo:I597_1906"/>
<dbReference type="EMBL" id="JSAQ01000001">
    <property type="protein sequence ID" value="KGO05932.1"/>
    <property type="molecule type" value="Genomic_DNA"/>
</dbReference>
<dbReference type="RefSeq" id="WP_035324953.1">
    <property type="nucleotide sequence ID" value="NZ_CP015125.1"/>
</dbReference>
<evidence type="ECO:0000256" key="1">
    <source>
        <dbReference type="SAM" id="SignalP"/>
    </source>
</evidence>
<keyword evidence="3" id="KW-1185">Reference proteome</keyword>
<dbReference type="AlphaFoldDB" id="A0A0A2GRY1"/>
<protein>
    <submittedName>
        <fullName evidence="2">Signal peptide protein</fullName>
    </submittedName>
</protein>
<evidence type="ECO:0000313" key="2">
    <source>
        <dbReference type="EMBL" id="KGO05932.1"/>
    </source>
</evidence>
<keyword evidence="1" id="KW-0732">Signal</keyword>
<gene>
    <name evidence="2" type="ORF">NV36_03120</name>
</gene>
<dbReference type="Gene3D" id="2.50.20.10">
    <property type="entry name" value="Lipoprotein localisation LolA/LolB/LppX"/>
    <property type="match status" value="1"/>
</dbReference>
<dbReference type="Proteomes" id="UP000030140">
    <property type="component" value="Unassembled WGS sequence"/>
</dbReference>
<name>A0A0A2GRY1_9FLAO</name>
<proteinExistence type="predicted"/>
<evidence type="ECO:0000313" key="3">
    <source>
        <dbReference type="Proteomes" id="UP000030140"/>
    </source>
</evidence>
<accession>A0A0A2GRY1</accession>
<dbReference type="PATRIC" id="fig|1300343.5.peg.1915"/>
<dbReference type="OrthoDB" id="128937at2"/>